<name>A0AAE9JPY7_CAEBR</name>
<proteinExistence type="predicted"/>
<evidence type="ECO:0000313" key="1">
    <source>
        <dbReference type="EMBL" id="UMM40815.1"/>
    </source>
</evidence>
<dbReference type="EMBL" id="CP092625">
    <property type="protein sequence ID" value="UMM40815.1"/>
    <property type="molecule type" value="Genomic_DNA"/>
</dbReference>
<dbReference type="Proteomes" id="UP000829354">
    <property type="component" value="Chromosome X"/>
</dbReference>
<accession>A0AAE9JPY7</accession>
<protein>
    <submittedName>
        <fullName evidence="1">Uncharacterized protein</fullName>
    </submittedName>
</protein>
<reference evidence="1 2" key="1">
    <citation type="submission" date="2022-04" db="EMBL/GenBank/DDBJ databases">
        <title>Chromosome-level reference genomes for two strains of Caenorhabditis briggsae: an improved platform for comparative genomics.</title>
        <authorList>
            <person name="Stevens L."/>
            <person name="Andersen E."/>
        </authorList>
    </citation>
    <scope>NUCLEOTIDE SEQUENCE [LARGE SCALE GENOMIC DNA]</scope>
    <source>
        <strain evidence="1">VX34</strain>
        <tissue evidence="1">Whole-organism</tissue>
    </source>
</reference>
<sequence>MGTSIELGNSTSDFADDVLNVTEISAETMEKTHAVTTSRAMKHFHDLFHSSAIQNTVVKDTRREVSPLEERWSLGRLYCTQTTGLNDAEICPNLV</sequence>
<organism evidence="1 2">
    <name type="scientific">Caenorhabditis briggsae</name>
    <dbReference type="NCBI Taxonomy" id="6238"/>
    <lineage>
        <taxon>Eukaryota</taxon>
        <taxon>Metazoa</taxon>
        <taxon>Ecdysozoa</taxon>
        <taxon>Nematoda</taxon>
        <taxon>Chromadorea</taxon>
        <taxon>Rhabditida</taxon>
        <taxon>Rhabditina</taxon>
        <taxon>Rhabditomorpha</taxon>
        <taxon>Rhabditoidea</taxon>
        <taxon>Rhabditidae</taxon>
        <taxon>Peloderinae</taxon>
        <taxon>Caenorhabditis</taxon>
    </lineage>
</organism>
<gene>
    <name evidence="1" type="ORF">L5515_017326</name>
</gene>
<dbReference type="AlphaFoldDB" id="A0AAE9JPY7"/>
<keyword evidence="2" id="KW-1185">Reference proteome</keyword>
<evidence type="ECO:0000313" key="2">
    <source>
        <dbReference type="Proteomes" id="UP000829354"/>
    </source>
</evidence>